<sequence length="126" mass="14885">MNQFNSSHENYLKQQCLVNSEIIGQEITDHRSNFNLVLPKKSIGLSKPYKLSISSNDIPDFEHRLNYLADCYQNYYTDSDFVHQMHKNLNQHNSELKIKTEIDFDIVDFDIEPIFKPVLNVEYDLK</sequence>
<dbReference type="Proteomes" id="UP001321479">
    <property type="component" value="Segment"/>
</dbReference>
<dbReference type="GeneID" id="80558711"/>
<evidence type="ECO:0000313" key="2">
    <source>
        <dbReference type="Proteomes" id="UP001321479"/>
    </source>
</evidence>
<protein>
    <submittedName>
        <fullName evidence="1">ORFan</fullName>
    </submittedName>
</protein>
<organism evidence="1 2">
    <name type="scientific">Cotonvirus japonicus</name>
    <dbReference type="NCBI Taxonomy" id="2811091"/>
    <lineage>
        <taxon>Viruses</taxon>
        <taxon>Varidnaviria</taxon>
        <taxon>Bamfordvirae</taxon>
        <taxon>Nucleocytoviricota</taxon>
        <taxon>Megaviricetes</taxon>
        <taxon>Imitervirales</taxon>
        <taxon>Mimiviridae</taxon>
        <taxon>Megamimivirinae</taxon>
        <taxon>Cotonvirus</taxon>
        <taxon>Cotonvirus japonicum</taxon>
    </lineage>
</organism>
<keyword evidence="2" id="KW-1185">Reference proteome</keyword>
<proteinExistence type="predicted"/>
<accession>A0ABM7NTR2</accession>
<name>A0ABM7NTR2_9VIRU</name>
<dbReference type="RefSeq" id="YP_010842114.1">
    <property type="nucleotide sequence ID" value="NC_079139.1"/>
</dbReference>
<evidence type="ECO:0000313" key="1">
    <source>
        <dbReference type="EMBL" id="BCS83506.1"/>
    </source>
</evidence>
<reference evidence="1 2" key="1">
    <citation type="submission" date="2021-02" db="EMBL/GenBank/DDBJ databases">
        <title>Cotonvirus japonicus, which uses Golgi apparatus of host cells for its virion factory, phylogenetically links tailed tupanvirus and icosahedral mimivirus.</title>
        <authorList>
            <person name="Takahashi H."/>
            <person name="Fukaya S."/>
            <person name="Song C."/>
            <person name="Murata K."/>
            <person name="Takemura M."/>
        </authorList>
    </citation>
    <scope>NUCLEOTIDE SEQUENCE [LARGE SCALE GENOMIC DNA]</scope>
</reference>
<dbReference type="EMBL" id="AP024483">
    <property type="protein sequence ID" value="BCS83506.1"/>
    <property type="molecule type" value="Genomic_DNA"/>
</dbReference>